<proteinExistence type="predicted"/>
<sequence length="170" mass="19042">MIIETKGRGYRPKGDGWVRLRKDSSDGEEATKGESDILDQLSFQLGRVRLLEIDVETLRGVKKDPLKKEEQELIDAHNSLDKLAADFIATTQRLLAHTSVLELMTWLSDRMVMNEGKVAIAEGQLVAHKESGTWTGIEVWPNVASPSKPELYEQIKVSIDDSGRAIVQEK</sequence>
<feature type="compositionally biased region" description="Basic and acidic residues" evidence="1">
    <location>
        <begin position="12"/>
        <end position="33"/>
    </location>
</feature>
<reference evidence="2" key="1">
    <citation type="journal article" date="2015" name="Nature">
        <title>Complex archaea that bridge the gap between prokaryotes and eukaryotes.</title>
        <authorList>
            <person name="Spang A."/>
            <person name="Saw J.H."/>
            <person name="Jorgensen S.L."/>
            <person name="Zaremba-Niedzwiedzka K."/>
            <person name="Martijn J."/>
            <person name="Lind A.E."/>
            <person name="van Eijk R."/>
            <person name="Schleper C."/>
            <person name="Guy L."/>
            <person name="Ettema T.J."/>
        </authorList>
    </citation>
    <scope>NUCLEOTIDE SEQUENCE</scope>
</reference>
<accession>A0A0F8WSJ4</accession>
<feature type="region of interest" description="Disordered" evidence="1">
    <location>
        <begin position="1"/>
        <end position="33"/>
    </location>
</feature>
<dbReference type="EMBL" id="LAZR01063260">
    <property type="protein sequence ID" value="KKK59847.1"/>
    <property type="molecule type" value="Genomic_DNA"/>
</dbReference>
<name>A0A0F8WSJ4_9ZZZZ</name>
<evidence type="ECO:0000313" key="2">
    <source>
        <dbReference type="EMBL" id="KKK59847.1"/>
    </source>
</evidence>
<gene>
    <name evidence="2" type="ORF">LCGC14_3030250</name>
</gene>
<dbReference type="AlphaFoldDB" id="A0A0F8WSJ4"/>
<organism evidence="2">
    <name type="scientific">marine sediment metagenome</name>
    <dbReference type="NCBI Taxonomy" id="412755"/>
    <lineage>
        <taxon>unclassified sequences</taxon>
        <taxon>metagenomes</taxon>
        <taxon>ecological metagenomes</taxon>
    </lineage>
</organism>
<comment type="caution">
    <text evidence="2">The sequence shown here is derived from an EMBL/GenBank/DDBJ whole genome shotgun (WGS) entry which is preliminary data.</text>
</comment>
<protein>
    <submittedName>
        <fullName evidence="2">Uncharacterized protein</fullName>
    </submittedName>
</protein>
<evidence type="ECO:0000256" key="1">
    <source>
        <dbReference type="SAM" id="MobiDB-lite"/>
    </source>
</evidence>